<dbReference type="EMBL" id="JAGMVJ010000008">
    <property type="protein sequence ID" value="KAH7088486.1"/>
    <property type="molecule type" value="Genomic_DNA"/>
</dbReference>
<evidence type="ECO:0000313" key="3">
    <source>
        <dbReference type="Proteomes" id="UP000813461"/>
    </source>
</evidence>
<name>A0A8K0R637_9PLEO</name>
<comment type="caution">
    <text evidence="2">The sequence shown here is derived from an EMBL/GenBank/DDBJ whole genome shotgun (WGS) entry which is preliminary data.</text>
</comment>
<accession>A0A8K0R637</accession>
<dbReference type="AlphaFoldDB" id="A0A8K0R637"/>
<organism evidence="2 3">
    <name type="scientific">Paraphoma chrysanthemicola</name>
    <dbReference type="NCBI Taxonomy" id="798071"/>
    <lineage>
        <taxon>Eukaryota</taxon>
        <taxon>Fungi</taxon>
        <taxon>Dikarya</taxon>
        <taxon>Ascomycota</taxon>
        <taxon>Pezizomycotina</taxon>
        <taxon>Dothideomycetes</taxon>
        <taxon>Pleosporomycetidae</taxon>
        <taxon>Pleosporales</taxon>
        <taxon>Pleosporineae</taxon>
        <taxon>Phaeosphaeriaceae</taxon>
        <taxon>Paraphoma</taxon>
    </lineage>
</organism>
<feature type="compositionally biased region" description="Low complexity" evidence="1">
    <location>
        <begin position="117"/>
        <end position="131"/>
    </location>
</feature>
<dbReference type="Proteomes" id="UP000813461">
    <property type="component" value="Unassembled WGS sequence"/>
</dbReference>
<reference evidence="2" key="1">
    <citation type="journal article" date="2021" name="Nat. Commun.">
        <title>Genetic determinants of endophytism in the Arabidopsis root mycobiome.</title>
        <authorList>
            <person name="Mesny F."/>
            <person name="Miyauchi S."/>
            <person name="Thiergart T."/>
            <person name="Pickel B."/>
            <person name="Atanasova L."/>
            <person name="Karlsson M."/>
            <person name="Huettel B."/>
            <person name="Barry K.W."/>
            <person name="Haridas S."/>
            <person name="Chen C."/>
            <person name="Bauer D."/>
            <person name="Andreopoulos W."/>
            <person name="Pangilinan J."/>
            <person name="LaButti K."/>
            <person name="Riley R."/>
            <person name="Lipzen A."/>
            <person name="Clum A."/>
            <person name="Drula E."/>
            <person name="Henrissat B."/>
            <person name="Kohler A."/>
            <person name="Grigoriev I.V."/>
            <person name="Martin F.M."/>
            <person name="Hacquard S."/>
        </authorList>
    </citation>
    <scope>NUCLEOTIDE SEQUENCE</scope>
    <source>
        <strain evidence="2">MPI-SDFR-AT-0120</strain>
    </source>
</reference>
<evidence type="ECO:0000256" key="1">
    <source>
        <dbReference type="SAM" id="MobiDB-lite"/>
    </source>
</evidence>
<proteinExistence type="predicted"/>
<feature type="region of interest" description="Disordered" evidence="1">
    <location>
        <begin position="114"/>
        <end position="142"/>
    </location>
</feature>
<protein>
    <submittedName>
        <fullName evidence="2">Uncharacterized protein</fullName>
    </submittedName>
</protein>
<gene>
    <name evidence="2" type="ORF">FB567DRAFT_339791</name>
</gene>
<sequence length="142" mass="15588">MNSFRPPYSPGQPQLSHLSLMLPIGVCWSGILSSTPEIVPHYNVYTNLTVETKLSQNLQSTKQPIQLTSITSSTNFQEHFSTLNPEHHRLNSGIHPLKSTFQFQSMFVHIPPPPGISRPSSSLQSGPSAAPCRSHPVPKPPA</sequence>
<evidence type="ECO:0000313" key="2">
    <source>
        <dbReference type="EMBL" id="KAH7088486.1"/>
    </source>
</evidence>
<keyword evidence="3" id="KW-1185">Reference proteome</keyword>